<gene>
    <name evidence="1" type="ORF">S03H2_34956</name>
</gene>
<feature type="non-terminal residue" evidence="1">
    <location>
        <position position="187"/>
    </location>
</feature>
<dbReference type="InterPro" id="IPR011990">
    <property type="entry name" value="TPR-like_helical_dom_sf"/>
</dbReference>
<evidence type="ECO:0000313" key="1">
    <source>
        <dbReference type="EMBL" id="GAH59609.1"/>
    </source>
</evidence>
<dbReference type="AlphaFoldDB" id="X1I0L2"/>
<dbReference type="InterPro" id="IPR010982">
    <property type="entry name" value="Lambda_DNA-bd_dom_sf"/>
</dbReference>
<dbReference type="InterPro" id="IPR001387">
    <property type="entry name" value="Cro/C1-type_HTH"/>
</dbReference>
<reference evidence="1" key="1">
    <citation type="journal article" date="2014" name="Front. Microbiol.">
        <title>High frequency of phylogenetically diverse reductive dehalogenase-homologous genes in deep subseafloor sedimentary metagenomes.</title>
        <authorList>
            <person name="Kawai M."/>
            <person name="Futagami T."/>
            <person name="Toyoda A."/>
            <person name="Takaki Y."/>
            <person name="Nishi S."/>
            <person name="Hori S."/>
            <person name="Arai W."/>
            <person name="Tsubouchi T."/>
            <person name="Morono Y."/>
            <person name="Uchiyama I."/>
            <person name="Ito T."/>
            <person name="Fujiyama A."/>
            <person name="Inagaki F."/>
            <person name="Takami H."/>
        </authorList>
    </citation>
    <scope>NUCLEOTIDE SEQUENCE</scope>
    <source>
        <strain evidence="1">Expedition CK06-06</strain>
    </source>
</reference>
<dbReference type="SUPFAM" id="SSF48452">
    <property type="entry name" value="TPR-like"/>
    <property type="match status" value="1"/>
</dbReference>
<dbReference type="Gene3D" id="1.25.40.10">
    <property type="entry name" value="Tetratricopeptide repeat domain"/>
    <property type="match status" value="1"/>
</dbReference>
<protein>
    <recommendedName>
        <fullName evidence="2">HTH cro/C1-type domain-containing protein</fullName>
    </recommendedName>
</protein>
<dbReference type="Gene3D" id="1.10.260.40">
    <property type="entry name" value="lambda repressor-like DNA-binding domains"/>
    <property type="match status" value="1"/>
</dbReference>
<dbReference type="SUPFAM" id="SSF47413">
    <property type="entry name" value="lambda repressor-like DNA-binding domains"/>
    <property type="match status" value="1"/>
</dbReference>
<proteinExistence type="predicted"/>
<evidence type="ECO:0008006" key="2">
    <source>
        <dbReference type="Google" id="ProtNLM"/>
    </source>
</evidence>
<comment type="caution">
    <text evidence="1">The sequence shown here is derived from an EMBL/GenBank/DDBJ whole genome shotgun (WGS) entry which is preliminary data.</text>
</comment>
<name>X1I0L2_9ZZZZ</name>
<organism evidence="1">
    <name type="scientific">marine sediment metagenome</name>
    <dbReference type="NCBI Taxonomy" id="412755"/>
    <lineage>
        <taxon>unclassified sequences</taxon>
        <taxon>metagenomes</taxon>
        <taxon>ecological metagenomes</taxon>
    </lineage>
</organism>
<dbReference type="CDD" id="cd00093">
    <property type="entry name" value="HTH_XRE"/>
    <property type="match status" value="1"/>
</dbReference>
<dbReference type="GO" id="GO:0003677">
    <property type="term" value="F:DNA binding"/>
    <property type="evidence" value="ECO:0007669"/>
    <property type="project" value="InterPro"/>
</dbReference>
<accession>X1I0L2</accession>
<sequence length="187" mass="22172">MKKYTGFWLKRARNKAGLLQKELSGDRFTRSYISMVEIGEADLSTDARLYITRKLKLSKSYFDTGLFTDEKKELEKLIKAVDILTDYQKYEEAKSFVLKALSIIEEVKNDNYKNLFLLKLARINILIGEFKKAKDDLNEVIIYFKEEKDYKNLATSNYWTGILYLERKNYVVICFTDSNYLDHFKMR</sequence>
<dbReference type="EMBL" id="BARU01021353">
    <property type="protein sequence ID" value="GAH59609.1"/>
    <property type="molecule type" value="Genomic_DNA"/>
</dbReference>